<keyword evidence="2" id="KW-0479">Metal-binding</keyword>
<organism evidence="3 4">
    <name type="scientific">Chloracidobacterium validum</name>
    <dbReference type="NCBI Taxonomy" id="2821543"/>
    <lineage>
        <taxon>Bacteria</taxon>
        <taxon>Pseudomonadati</taxon>
        <taxon>Acidobacteriota</taxon>
        <taxon>Terriglobia</taxon>
        <taxon>Terriglobales</taxon>
        <taxon>Acidobacteriaceae</taxon>
        <taxon>Chloracidobacterium</taxon>
    </lineage>
</organism>
<evidence type="ECO:0000256" key="1">
    <source>
        <dbReference type="ARBA" id="ARBA00008635"/>
    </source>
</evidence>
<gene>
    <name evidence="3" type="ORF">J8C06_12675</name>
</gene>
<dbReference type="Proteomes" id="UP000676506">
    <property type="component" value="Chromosome 2"/>
</dbReference>
<name>A0ABX8BGL3_9BACT</name>
<evidence type="ECO:0000313" key="3">
    <source>
        <dbReference type="EMBL" id="QUW04625.1"/>
    </source>
</evidence>
<dbReference type="InterPro" id="IPR034660">
    <property type="entry name" value="DinB/YfiT-like"/>
</dbReference>
<proteinExistence type="inferred from homology"/>
<accession>A0ABX8BGL3</accession>
<reference evidence="3 4" key="1">
    <citation type="submission" date="2021-03" db="EMBL/GenBank/DDBJ databases">
        <title>Genomic and phenotypic characterization of Chloracidobacterium isolates provides evidence for multiple species.</title>
        <authorList>
            <person name="Saini M.K."/>
            <person name="Costas A.M.G."/>
            <person name="Tank M."/>
            <person name="Bryant D.A."/>
        </authorList>
    </citation>
    <scope>NUCLEOTIDE SEQUENCE [LARGE SCALE GENOMIC DNA]</scope>
    <source>
        <strain evidence="3 4">BV2-C</strain>
    </source>
</reference>
<dbReference type="Pfam" id="PF05163">
    <property type="entry name" value="DinB"/>
    <property type="match status" value="1"/>
</dbReference>
<dbReference type="SUPFAM" id="SSF109854">
    <property type="entry name" value="DinB/YfiT-like putative metalloenzymes"/>
    <property type="match status" value="1"/>
</dbReference>
<evidence type="ECO:0000256" key="2">
    <source>
        <dbReference type="ARBA" id="ARBA00022723"/>
    </source>
</evidence>
<keyword evidence="4" id="KW-1185">Reference proteome</keyword>
<protein>
    <submittedName>
        <fullName evidence="3">DinB family protein</fullName>
    </submittedName>
</protein>
<dbReference type="EMBL" id="CP072649">
    <property type="protein sequence ID" value="QUW04625.1"/>
    <property type="molecule type" value="Genomic_DNA"/>
</dbReference>
<dbReference type="RefSeq" id="WP_211430514.1">
    <property type="nucleotide sequence ID" value="NZ_CP072649.1"/>
</dbReference>
<dbReference type="InterPro" id="IPR007837">
    <property type="entry name" value="DinB"/>
</dbReference>
<dbReference type="Gene3D" id="1.20.120.450">
    <property type="entry name" value="dinb family like domain"/>
    <property type="match status" value="1"/>
</dbReference>
<evidence type="ECO:0000313" key="4">
    <source>
        <dbReference type="Proteomes" id="UP000676506"/>
    </source>
</evidence>
<comment type="similarity">
    <text evidence="1">Belongs to the DinB family.</text>
</comment>
<sequence length="164" mass="18804">MSIAQAFIGELTHEAQTTRKLLERIPEQHFDWKPHEKSMTLQRLAVHVTEMHGWISTTVETPALDFAAMDYKPKSPQTTAELVAMFDETLAQAVKSLSQVTDESLMVRWQLRHGEQVLLDLPRAQVLRGMVMNHIIHHRGQLSVYLRWLDIPLPAIYGPSADER</sequence>